<dbReference type="Proteomes" id="UP000700596">
    <property type="component" value="Unassembled WGS sequence"/>
</dbReference>
<comment type="similarity">
    <text evidence="1">Belongs to the peptidase S33 family.</text>
</comment>
<dbReference type="InterPro" id="IPR051601">
    <property type="entry name" value="Serine_prot/Carboxylest_S33"/>
</dbReference>
<evidence type="ECO:0000256" key="2">
    <source>
        <dbReference type="ARBA" id="ARBA00022801"/>
    </source>
</evidence>
<evidence type="ECO:0000259" key="4">
    <source>
        <dbReference type="Pfam" id="PF08386"/>
    </source>
</evidence>
<feature type="signal peptide" evidence="3">
    <location>
        <begin position="1"/>
        <end position="19"/>
    </location>
</feature>
<evidence type="ECO:0000313" key="6">
    <source>
        <dbReference type="Proteomes" id="UP000700596"/>
    </source>
</evidence>
<gene>
    <name evidence="5" type="ORF">B0J11DRAFT_618722</name>
</gene>
<keyword evidence="3" id="KW-0732">Signal</keyword>
<reference evidence="5" key="1">
    <citation type="journal article" date="2021" name="Nat. Commun.">
        <title>Genetic determinants of endophytism in the Arabidopsis root mycobiome.</title>
        <authorList>
            <person name="Mesny F."/>
            <person name="Miyauchi S."/>
            <person name="Thiergart T."/>
            <person name="Pickel B."/>
            <person name="Atanasova L."/>
            <person name="Karlsson M."/>
            <person name="Huettel B."/>
            <person name="Barry K.W."/>
            <person name="Haridas S."/>
            <person name="Chen C."/>
            <person name="Bauer D."/>
            <person name="Andreopoulos W."/>
            <person name="Pangilinan J."/>
            <person name="LaButti K."/>
            <person name="Riley R."/>
            <person name="Lipzen A."/>
            <person name="Clum A."/>
            <person name="Drula E."/>
            <person name="Henrissat B."/>
            <person name="Kohler A."/>
            <person name="Grigoriev I.V."/>
            <person name="Martin F.M."/>
            <person name="Hacquard S."/>
        </authorList>
    </citation>
    <scope>NUCLEOTIDE SEQUENCE</scope>
    <source>
        <strain evidence="5">MPI-CAGE-CH-0243</strain>
    </source>
</reference>
<dbReference type="GO" id="GO:0016787">
    <property type="term" value="F:hydrolase activity"/>
    <property type="evidence" value="ECO:0007669"/>
    <property type="project" value="UniProtKB-KW"/>
</dbReference>
<dbReference type="EMBL" id="JAGMWT010000016">
    <property type="protein sequence ID" value="KAH7115128.1"/>
    <property type="molecule type" value="Genomic_DNA"/>
</dbReference>
<accession>A0A9P9IBB6</accession>
<evidence type="ECO:0000256" key="3">
    <source>
        <dbReference type="SAM" id="SignalP"/>
    </source>
</evidence>
<comment type="caution">
    <text evidence="5">The sequence shown here is derived from an EMBL/GenBank/DDBJ whole genome shotgun (WGS) entry which is preliminary data.</text>
</comment>
<evidence type="ECO:0000313" key="5">
    <source>
        <dbReference type="EMBL" id="KAH7115128.1"/>
    </source>
</evidence>
<dbReference type="InterPro" id="IPR029058">
    <property type="entry name" value="AB_hydrolase_fold"/>
</dbReference>
<feature type="domain" description="Peptidase S33 tripeptidyl aminopeptidase-like C-terminal" evidence="4">
    <location>
        <begin position="472"/>
        <end position="543"/>
    </location>
</feature>
<dbReference type="OrthoDB" id="425534at2759"/>
<dbReference type="InterPro" id="IPR013595">
    <property type="entry name" value="Pept_S33_TAP-like_C"/>
</dbReference>
<name>A0A9P9IBB6_9PLEO</name>
<dbReference type="PANTHER" id="PTHR43248">
    <property type="entry name" value="2-SUCCINYL-6-HYDROXY-2,4-CYCLOHEXADIENE-1-CARBOXYLATE SYNTHASE"/>
    <property type="match status" value="1"/>
</dbReference>
<dbReference type="SUPFAM" id="SSF53474">
    <property type="entry name" value="alpha/beta-Hydrolases"/>
    <property type="match status" value="1"/>
</dbReference>
<sequence length="564" mass="60975">MSRFSLLVAVGLFTTTAAAFPAPRYDKTTNCNETNPTNRTNGLPVSVKSWSSIKPSTNLVWVDCFDDYGDFECAVLQVPLDYSDPSVGTTDVHWVRQTAVNGTGQDVIYNPGGPGQSGVQAVIAGGDELIASLGGQYNIVSFDPRGVNNSDITLTCFPENQEAKNVSQDVRGHSIKYQIPELYQISKAHGELCTAAIKNTTAKYASTAANVLDMVHFTELQATLNGQNPKEAKIWYFGISYGTLMGQTLAQMFPHRLGRVVLDANVNGVEHYAGYVPSTVEDTDKAYAWFFELCAQAGPTKCAYARTSKTAKEIEIRFRALLAQLQAEPIIVHQKEGQPSLVTRNDVLLFVFNQLYSPMYQYPSISRALTALEDGNVTEYFQVAQASSARTELNPVAESYDPSEALGLITAVDAAGNYPLHNATIYVAATGVMKNASYYGGEIISRLNSLINAGLEIIPPESQHFSGFGKVKTSVPILFVGTTGDPVTPLSSAFRNAAFFEGAGVLTQNTPGHSMTSVPSSCTLKFVAAYMEDGTLPPRGTICQGDRKPLVDGPSEVQKRALFL</sequence>
<keyword evidence="2" id="KW-0378">Hydrolase</keyword>
<evidence type="ECO:0000256" key="1">
    <source>
        <dbReference type="ARBA" id="ARBA00010088"/>
    </source>
</evidence>
<dbReference type="Pfam" id="PF08386">
    <property type="entry name" value="Abhydrolase_4"/>
    <property type="match status" value="1"/>
</dbReference>
<organism evidence="5 6">
    <name type="scientific">Dendryphion nanum</name>
    <dbReference type="NCBI Taxonomy" id="256645"/>
    <lineage>
        <taxon>Eukaryota</taxon>
        <taxon>Fungi</taxon>
        <taxon>Dikarya</taxon>
        <taxon>Ascomycota</taxon>
        <taxon>Pezizomycotina</taxon>
        <taxon>Dothideomycetes</taxon>
        <taxon>Pleosporomycetidae</taxon>
        <taxon>Pleosporales</taxon>
        <taxon>Torulaceae</taxon>
        <taxon>Dendryphion</taxon>
    </lineage>
</organism>
<feature type="chain" id="PRO_5040166240" description="Peptidase S33 tripeptidyl aminopeptidase-like C-terminal domain-containing protein" evidence="3">
    <location>
        <begin position="20"/>
        <end position="564"/>
    </location>
</feature>
<keyword evidence="6" id="KW-1185">Reference proteome</keyword>
<dbReference type="Gene3D" id="3.40.50.1820">
    <property type="entry name" value="alpha/beta hydrolase"/>
    <property type="match status" value="1"/>
</dbReference>
<dbReference type="PANTHER" id="PTHR43248:SF25">
    <property type="entry name" value="AB HYDROLASE-1 DOMAIN-CONTAINING PROTEIN-RELATED"/>
    <property type="match status" value="1"/>
</dbReference>
<proteinExistence type="inferred from homology"/>
<dbReference type="AlphaFoldDB" id="A0A9P9IBB6"/>
<protein>
    <recommendedName>
        <fullName evidence="4">Peptidase S33 tripeptidyl aminopeptidase-like C-terminal domain-containing protein</fullName>
    </recommendedName>
</protein>